<dbReference type="AlphaFoldDB" id="A0AAP0NXB3"/>
<feature type="region of interest" description="Disordered" evidence="1">
    <location>
        <begin position="22"/>
        <end position="47"/>
    </location>
</feature>
<dbReference type="Proteomes" id="UP001420932">
    <property type="component" value="Unassembled WGS sequence"/>
</dbReference>
<organism evidence="2 3">
    <name type="scientific">Stephania yunnanensis</name>
    <dbReference type="NCBI Taxonomy" id="152371"/>
    <lineage>
        <taxon>Eukaryota</taxon>
        <taxon>Viridiplantae</taxon>
        <taxon>Streptophyta</taxon>
        <taxon>Embryophyta</taxon>
        <taxon>Tracheophyta</taxon>
        <taxon>Spermatophyta</taxon>
        <taxon>Magnoliopsida</taxon>
        <taxon>Ranunculales</taxon>
        <taxon>Menispermaceae</taxon>
        <taxon>Menispermoideae</taxon>
        <taxon>Cissampelideae</taxon>
        <taxon>Stephania</taxon>
    </lineage>
</organism>
<proteinExistence type="predicted"/>
<sequence length="150" mass="16958">MADISIMDKMKIVLKLDLHDNKDKQKAMKRESNLSGSNRTKRNPDLGNDDSWLAPRLPHLLLSLPYHHHHHHHHYNHHKPPTAAIHGDDFTVTPPNHPHHNHCFSLIFHPPSSISTTSVSSSTPLFCATFQLDVGLSWVSDKVAANDHFA</sequence>
<keyword evidence="3" id="KW-1185">Reference proteome</keyword>
<name>A0AAP0NXB3_9MAGN</name>
<gene>
    <name evidence="2" type="ORF">Syun_019366</name>
</gene>
<feature type="compositionally biased region" description="Basic and acidic residues" evidence="1">
    <location>
        <begin position="22"/>
        <end position="32"/>
    </location>
</feature>
<dbReference type="EMBL" id="JBBNAF010000008">
    <property type="protein sequence ID" value="KAK9121749.1"/>
    <property type="molecule type" value="Genomic_DNA"/>
</dbReference>
<comment type="caution">
    <text evidence="2">The sequence shown here is derived from an EMBL/GenBank/DDBJ whole genome shotgun (WGS) entry which is preliminary data.</text>
</comment>
<evidence type="ECO:0000313" key="3">
    <source>
        <dbReference type="Proteomes" id="UP001420932"/>
    </source>
</evidence>
<protein>
    <submittedName>
        <fullName evidence="2">Uncharacterized protein</fullName>
    </submittedName>
</protein>
<evidence type="ECO:0000313" key="2">
    <source>
        <dbReference type="EMBL" id="KAK9121749.1"/>
    </source>
</evidence>
<accession>A0AAP0NXB3</accession>
<reference evidence="2 3" key="1">
    <citation type="submission" date="2024-01" db="EMBL/GenBank/DDBJ databases">
        <title>Genome assemblies of Stephania.</title>
        <authorList>
            <person name="Yang L."/>
        </authorList>
    </citation>
    <scope>NUCLEOTIDE SEQUENCE [LARGE SCALE GENOMIC DNA]</scope>
    <source>
        <strain evidence="2">YNDBR</strain>
        <tissue evidence="2">Leaf</tissue>
    </source>
</reference>
<evidence type="ECO:0000256" key="1">
    <source>
        <dbReference type="SAM" id="MobiDB-lite"/>
    </source>
</evidence>